<name>A0A4W5RYG8_9TELE</name>
<evidence type="ECO:0000313" key="4">
    <source>
        <dbReference type="Proteomes" id="UP000314982"/>
    </source>
</evidence>
<reference evidence="4" key="1">
    <citation type="submission" date="2018-06" db="EMBL/GenBank/DDBJ databases">
        <title>Genome assembly of Danube salmon.</title>
        <authorList>
            <person name="Macqueen D.J."/>
            <person name="Gundappa M.K."/>
        </authorList>
    </citation>
    <scope>NUCLEOTIDE SEQUENCE [LARGE SCALE GENOMIC DNA]</scope>
</reference>
<protein>
    <submittedName>
        <fullName evidence="3">Serine (or cysteine) peptidase inhibitor, clade H, member 2</fullName>
    </submittedName>
</protein>
<dbReference type="Proteomes" id="UP000314982">
    <property type="component" value="Unassembled WGS sequence"/>
</dbReference>
<dbReference type="GO" id="GO:0004867">
    <property type="term" value="F:serine-type endopeptidase inhibitor activity"/>
    <property type="evidence" value="ECO:0007669"/>
    <property type="project" value="InterPro"/>
</dbReference>
<dbReference type="InterPro" id="IPR023796">
    <property type="entry name" value="Serpin_dom"/>
</dbReference>
<dbReference type="InterPro" id="IPR000215">
    <property type="entry name" value="Serpin_fam"/>
</dbReference>
<dbReference type="PROSITE" id="PS00284">
    <property type="entry name" value="SERPIN"/>
    <property type="match status" value="1"/>
</dbReference>
<feature type="domain" description="Serpin" evidence="2">
    <location>
        <begin position="91"/>
        <end position="217"/>
    </location>
</feature>
<dbReference type="InterPro" id="IPR023795">
    <property type="entry name" value="Serpin_CS"/>
</dbReference>
<dbReference type="InterPro" id="IPR042185">
    <property type="entry name" value="Serpin_sf_2"/>
</dbReference>
<feature type="region of interest" description="Disordered" evidence="1">
    <location>
        <begin position="49"/>
        <end position="88"/>
    </location>
</feature>
<dbReference type="AlphaFoldDB" id="A0A4W5RYG8"/>
<dbReference type="GO" id="GO:0030199">
    <property type="term" value="P:collagen fibril organization"/>
    <property type="evidence" value="ECO:0007669"/>
    <property type="project" value="TreeGrafter"/>
</dbReference>
<sequence>MMNSLQYYQLIHFCISSPPRSAMLRTLSLSLLISVWALLVLVLGVSTSSGPPQEETPTSPSSPPLPPGPCVSTRPCAPQAPNPPPSTLSSLRSLYEANGTSFRLQSLSAVFTTKQGDQLSEAFLKENQGPYRLKHQALGQKDPQIQLHAWANGGMGGVEGTLLEGEIQSNTGGLILANALHFKGLWEEDFHDETADLRSFLGTKYAKVSMMHRVGESEADALRWCLLTFGMRKGKGLHLGAVLHWASLELGSEAGEGATELEDEKVEKPKLFYADHSFMVLVRDNTTGALLLMGALDQAWGPALHDKL</sequence>
<keyword evidence="4" id="KW-1185">Reference proteome</keyword>
<dbReference type="InterPro" id="IPR036186">
    <property type="entry name" value="Serpin_sf"/>
</dbReference>
<dbReference type="Gene3D" id="3.30.497.10">
    <property type="entry name" value="Antithrombin, subunit I, domain 2"/>
    <property type="match status" value="2"/>
</dbReference>
<feature type="compositionally biased region" description="Low complexity" evidence="1">
    <location>
        <begin position="49"/>
        <end position="59"/>
    </location>
</feature>
<dbReference type="STRING" id="62062.ENSHHUP00000091530"/>
<reference evidence="3" key="3">
    <citation type="submission" date="2025-09" db="UniProtKB">
        <authorList>
            <consortium name="Ensembl"/>
        </authorList>
    </citation>
    <scope>IDENTIFICATION</scope>
</reference>
<dbReference type="InterPro" id="IPR042178">
    <property type="entry name" value="Serpin_sf_1"/>
</dbReference>
<dbReference type="GO" id="GO:0005615">
    <property type="term" value="C:extracellular space"/>
    <property type="evidence" value="ECO:0007669"/>
    <property type="project" value="InterPro"/>
</dbReference>
<dbReference type="Ensembl" id="ENSHHUT00000094351.1">
    <property type="protein sequence ID" value="ENSHHUP00000091530.1"/>
    <property type="gene ID" value="ENSHHUG00000052800.1"/>
</dbReference>
<evidence type="ECO:0000259" key="2">
    <source>
        <dbReference type="Pfam" id="PF00079"/>
    </source>
</evidence>
<dbReference type="SUPFAM" id="SSF56574">
    <property type="entry name" value="Serpins"/>
    <property type="match status" value="1"/>
</dbReference>
<evidence type="ECO:0000256" key="1">
    <source>
        <dbReference type="SAM" id="MobiDB-lite"/>
    </source>
</evidence>
<feature type="compositionally biased region" description="Pro residues" evidence="1">
    <location>
        <begin position="60"/>
        <end position="69"/>
    </location>
</feature>
<dbReference type="Gene3D" id="2.30.39.10">
    <property type="entry name" value="Alpha-1-antitrypsin, domain 1"/>
    <property type="match status" value="2"/>
</dbReference>
<proteinExistence type="predicted"/>
<evidence type="ECO:0000313" key="3">
    <source>
        <dbReference type="Ensembl" id="ENSHHUP00000091530.1"/>
    </source>
</evidence>
<dbReference type="GO" id="GO:0005783">
    <property type="term" value="C:endoplasmic reticulum"/>
    <property type="evidence" value="ECO:0007669"/>
    <property type="project" value="TreeGrafter"/>
</dbReference>
<feature type="domain" description="Serpin" evidence="2">
    <location>
        <begin position="230"/>
        <end position="295"/>
    </location>
</feature>
<dbReference type="Pfam" id="PF00079">
    <property type="entry name" value="Serpin"/>
    <property type="match status" value="2"/>
</dbReference>
<accession>A0A4W5RYG8</accession>
<dbReference type="GeneTree" id="ENSGT00940000167281"/>
<dbReference type="PANTHER" id="PTHR11461">
    <property type="entry name" value="SERINE PROTEASE INHIBITOR, SERPIN"/>
    <property type="match status" value="1"/>
</dbReference>
<dbReference type="PANTHER" id="PTHR11461:SF290">
    <property type="entry name" value="SERINE (OR CYSTEINE) PEPTIDASE INHIBITOR, CLADE H, MEMBER 2"/>
    <property type="match status" value="1"/>
</dbReference>
<organism evidence="3 4">
    <name type="scientific">Hucho hucho</name>
    <name type="common">huchen</name>
    <dbReference type="NCBI Taxonomy" id="62062"/>
    <lineage>
        <taxon>Eukaryota</taxon>
        <taxon>Metazoa</taxon>
        <taxon>Chordata</taxon>
        <taxon>Craniata</taxon>
        <taxon>Vertebrata</taxon>
        <taxon>Euteleostomi</taxon>
        <taxon>Actinopterygii</taxon>
        <taxon>Neopterygii</taxon>
        <taxon>Teleostei</taxon>
        <taxon>Protacanthopterygii</taxon>
        <taxon>Salmoniformes</taxon>
        <taxon>Salmonidae</taxon>
        <taxon>Salmoninae</taxon>
        <taxon>Hucho</taxon>
    </lineage>
</organism>
<reference evidence="3" key="2">
    <citation type="submission" date="2025-08" db="UniProtKB">
        <authorList>
            <consortium name="Ensembl"/>
        </authorList>
    </citation>
    <scope>IDENTIFICATION</scope>
</reference>